<organism evidence="1 2">
    <name type="scientific">Chionoecetes opilio</name>
    <name type="common">Atlantic snow crab</name>
    <name type="synonym">Cancer opilio</name>
    <dbReference type="NCBI Taxonomy" id="41210"/>
    <lineage>
        <taxon>Eukaryota</taxon>
        <taxon>Metazoa</taxon>
        <taxon>Ecdysozoa</taxon>
        <taxon>Arthropoda</taxon>
        <taxon>Crustacea</taxon>
        <taxon>Multicrustacea</taxon>
        <taxon>Malacostraca</taxon>
        <taxon>Eumalacostraca</taxon>
        <taxon>Eucarida</taxon>
        <taxon>Decapoda</taxon>
        <taxon>Pleocyemata</taxon>
        <taxon>Brachyura</taxon>
        <taxon>Eubrachyura</taxon>
        <taxon>Majoidea</taxon>
        <taxon>Majidae</taxon>
        <taxon>Chionoecetes</taxon>
    </lineage>
</organism>
<evidence type="ECO:0000313" key="1">
    <source>
        <dbReference type="EMBL" id="KAG0716818.1"/>
    </source>
</evidence>
<name>A0A8J4XZ44_CHIOP</name>
<proteinExistence type="predicted"/>
<sequence>MWHRPDGRRMRQGNVSSALRALNENESGGVLPLTRETIRQLEEKHPPPSDLTGLRLQGMHIPPNNVIYEMITGENGLWKKSLQTHAVLVPQAWMREGGVAC</sequence>
<reference evidence="1" key="1">
    <citation type="submission" date="2020-07" db="EMBL/GenBank/DDBJ databases">
        <title>The High-quality genome of the commercially important snow crab, Chionoecetes opilio.</title>
        <authorList>
            <person name="Jeong J.-H."/>
            <person name="Ryu S."/>
        </authorList>
    </citation>
    <scope>NUCLEOTIDE SEQUENCE</scope>
    <source>
        <strain evidence="1">MADBK_172401_WGS</strain>
        <tissue evidence="1">Digestive gland</tissue>
    </source>
</reference>
<evidence type="ECO:0000313" key="2">
    <source>
        <dbReference type="Proteomes" id="UP000770661"/>
    </source>
</evidence>
<gene>
    <name evidence="1" type="ORF">GWK47_008735</name>
</gene>
<dbReference type="Proteomes" id="UP000770661">
    <property type="component" value="Unassembled WGS sequence"/>
</dbReference>
<protein>
    <submittedName>
        <fullName evidence="1">Uncharacterized protein</fullName>
    </submittedName>
</protein>
<comment type="caution">
    <text evidence="1">The sequence shown here is derived from an EMBL/GenBank/DDBJ whole genome shotgun (WGS) entry which is preliminary data.</text>
</comment>
<dbReference type="EMBL" id="JACEEZ010018529">
    <property type="protein sequence ID" value="KAG0716818.1"/>
    <property type="molecule type" value="Genomic_DNA"/>
</dbReference>
<keyword evidence="2" id="KW-1185">Reference proteome</keyword>
<dbReference type="AlphaFoldDB" id="A0A8J4XZ44"/>
<accession>A0A8J4XZ44</accession>